<evidence type="ECO:0000313" key="2">
    <source>
        <dbReference type="EMBL" id="GHP07489.1"/>
    </source>
</evidence>
<dbReference type="Gene3D" id="1.20.5.340">
    <property type="match status" value="1"/>
</dbReference>
<sequence>MAVMMANERKLERQVTTLQAEKDTLEQRLKETRNDMRDAQEQLAKAVDTSDMRKRRLDEAEKEVFKLERALEEKDNTLESFAATARRTIADLDKRLKEAQQQQKDE</sequence>
<dbReference type="EMBL" id="BNJQ01000017">
    <property type="protein sequence ID" value="GHP07489.1"/>
    <property type="molecule type" value="Genomic_DNA"/>
</dbReference>
<dbReference type="Proteomes" id="UP000660262">
    <property type="component" value="Unassembled WGS sequence"/>
</dbReference>
<organism evidence="2 3">
    <name type="scientific">Pycnococcus provasolii</name>
    <dbReference type="NCBI Taxonomy" id="41880"/>
    <lineage>
        <taxon>Eukaryota</taxon>
        <taxon>Viridiplantae</taxon>
        <taxon>Chlorophyta</taxon>
        <taxon>Pseudoscourfieldiophyceae</taxon>
        <taxon>Pseudoscourfieldiales</taxon>
        <taxon>Pycnococcaceae</taxon>
        <taxon>Pycnococcus</taxon>
    </lineage>
</organism>
<gene>
    <name evidence="2" type="ORF">PPROV_000623100</name>
</gene>
<keyword evidence="3" id="KW-1185">Reference proteome</keyword>
<accession>A0A830HR40</accession>
<dbReference type="SUPFAM" id="SSF57997">
    <property type="entry name" value="Tropomyosin"/>
    <property type="match status" value="1"/>
</dbReference>
<protein>
    <submittedName>
        <fullName evidence="2">Uncharacterized protein</fullName>
    </submittedName>
</protein>
<dbReference type="AlphaFoldDB" id="A0A830HR40"/>
<keyword evidence="1" id="KW-0175">Coiled coil</keyword>
<evidence type="ECO:0000313" key="3">
    <source>
        <dbReference type="Proteomes" id="UP000660262"/>
    </source>
</evidence>
<comment type="caution">
    <text evidence="2">The sequence shown here is derived from an EMBL/GenBank/DDBJ whole genome shotgun (WGS) entry which is preliminary data.</text>
</comment>
<proteinExistence type="predicted"/>
<name>A0A830HR40_9CHLO</name>
<feature type="coiled-coil region" evidence="1">
    <location>
        <begin position="1"/>
        <end position="102"/>
    </location>
</feature>
<reference evidence="2" key="1">
    <citation type="submission" date="2020-10" db="EMBL/GenBank/DDBJ databases">
        <title>Unveiling of a novel bifunctional photoreceptor, Dualchrome1, isolated from a cosmopolitan green alga.</title>
        <authorList>
            <person name="Suzuki S."/>
            <person name="Kawachi M."/>
        </authorList>
    </citation>
    <scope>NUCLEOTIDE SEQUENCE</scope>
    <source>
        <strain evidence="2">NIES 2893</strain>
    </source>
</reference>
<evidence type="ECO:0000256" key="1">
    <source>
        <dbReference type="SAM" id="Coils"/>
    </source>
</evidence>